<dbReference type="InterPro" id="IPR010255">
    <property type="entry name" value="Haem_peroxidase_sf"/>
</dbReference>
<dbReference type="AlphaFoldDB" id="A0AAV9EMI1"/>
<dbReference type="SUPFAM" id="SSF48113">
    <property type="entry name" value="Heme-dependent peroxidases"/>
    <property type="match status" value="1"/>
</dbReference>
<dbReference type="GO" id="GO:0004601">
    <property type="term" value="F:peroxidase activity"/>
    <property type="evidence" value="ECO:0007669"/>
    <property type="project" value="UniProtKB-KW"/>
</dbReference>
<evidence type="ECO:0000256" key="2">
    <source>
        <dbReference type="RuleBase" id="RU004241"/>
    </source>
</evidence>
<gene>
    <name evidence="5" type="primary">PER44</name>
    <name evidence="5" type="ORF">QJS10_CPA06g00006</name>
</gene>
<evidence type="ECO:0000256" key="3">
    <source>
        <dbReference type="SAM" id="MobiDB-lite"/>
    </source>
</evidence>
<dbReference type="GO" id="GO:0006979">
    <property type="term" value="P:response to oxidative stress"/>
    <property type="evidence" value="ECO:0007669"/>
    <property type="project" value="InterPro"/>
</dbReference>
<dbReference type="PROSITE" id="PS50873">
    <property type="entry name" value="PEROXIDASE_4"/>
    <property type="match status" value="1"/>
</dbReference>
<dbReference type="Proteomes" id="UP001180020">
    <property type="component" value="Unassembled WGS sequence"/>
</dbReference>
<dbReference type="Pfam" id="PF00141">
    <property type="entry name" value="peroxidase"/>
    <property type="match status" value="1"/>
</dbReference>
<comment type="caution">
    <text evidence="5">The sequence shown here is derived from an EMBL/GenBank/DDBJ whole genome shotgun (WGS) entry which is preliminary data.</text>
</comment>
<keyword evidence="1" id="KW-0106">Calcium</keyword>
<evidence type="ECO:0000313" key="6">
    <source>
        <dbReference type="Proteomes" id="UP001180020"/>
    </source>
</evidence>
<comment type="similarity">
    <text evidence="2">Belongs to the peroxidase family.</text>
</comment>
<dbReference type="EMBL" id="JAUJYO010000006">
    <property type="protein sequence ID" value="KAK1313297.1"/>
    <property type="molecule type" value="Genomic_DNA"/>
</dbReference>
<protein>
    <submittedName>
        <fullName evidence="5">Peroxidase 44</fullName>
    </submittedName>
</protein>
<evidence type="ECO:0000313" key="5">
    <source>
        <dbReference type="EMBL" id="KAK1313297.1"/>
    </source>
</evidence>
<keyword evidence="5" id="KW-0575">Peroxidase</keyword>
<keyword evidence="5" id="KW-0560">Oxidoreductase</keyword>
<accession>A0AAV9EMI1</accession>
<reference evidence="5" key="2">
    <citation type="submission" date="2023-06" db="EMBL/GenBank/DDBJ databases">
        <authorList>
            <person name="Ma L."/>
            <person name="Liu K.-W."/>
            <person name="Li Z."/>
            <person name="Hsiao Y.-Y."/>
            <person name="Qi Y."/>
            <person name="Fu T."/>
            <person name="Tang G."/>
            <person name="Zhang D."/>
            <person name="Sun W.-H."/>
            <person name="Liu D.-K."/>
            <person name="Li Y."/>
            <person name="Chen G.-Z."/>
            <person name="Liu X.-D."/>
            <person name="Liao X.-Y."/>
            <person name="Jiang Y.-T."/>
            <person name="Yu X."/>
            <person name="Hao Y."/>
            <person name="Huang J."/>
            <person name="Zhao X.-W."/>
            <person name="Ke S."/>
            <person name="Chen Y.-Y."/>
            <person name="Wu W.-L."/>
            <person name="Hsu J.-L."/>
            <person name="Lin Y.-F."/>
            <person name="Huang M.-D."/>
            <person name="Li C.-Y."/>
            <person name="Huang L."/>
            <person name="Wang Z.-W."/>
            <person name="Zhao X."/>
            <person name="Zhong W.-Y."/>
            <person name="Peng D.-H."/>
            <person name="Ahmad S."/>
            <person name="Lan S."/>
            <person name="Zhang J.-S."/>
            <person name="Tsai W.-C."/>
            <person name="Van De Peer Y."/>
            <person name="Liu Z.-J."/>
        </authorList>
    </citation>
    <scope>NUCLEOTIDE SEQUENCE</scope>
    <source>
        <strain evidence="5">CP</strain>
        <tissue evidence="5">Leaves</tissue>
    </source>
</reference>
<reference evidence="5" key="1">
    <citation type="journal article" date="2023" name="Nat. Commun.">
        <title>Diploid and tetraploid genomes of Acorus and the evolution of monocots.</title>
        <authorList>
            <person name="Ma L."/>
            <person name="Liu K.W."/>
            <person name="Li Z."/>
            <person name="Hsiao Y.Y."/>
            <person name="Qi Y."/>
            <person name="Fu T."/>
            <person name="Tang G.D."/>
            <person name="Zhang D."/>
            <person name="Sun W.H."/>
            <person name="Liu D.K."/>
            <person name="Li Y."/>
            <person name="Chen G.Z."/>
            <person name="Liu X.D."/>
            <person name="Liao X.Y."/>
            <person name="Jiang Y.T."/>
            <person name="Yu X."/>
            <person name="Hao Y."/>
            <person name="Huang J."/>
            <person name="Zhao X.W."/>
            <person name="Ke S."/>
            <person name="Chen Y.Y."/>
            <person name="Wu W.L."/>
            <person name="Hsu J.L."/>
            <person name="Lin Y.F."/>
            <person name="Huang M.D."/>
            <person name="Li C.Y."/>
            <person name="Huang L."/>
            <person name="Wang Z.W."/>
            <person name="Zhao X."/>
            <person name="Zhong W.Y."/>
            <person name="Peng D.H."/>
            <person name="Ahmad S."/>
            <person name="Lan S."/>
            <person name="Zhang J.S."/>
            <person name="Tsai W.C."/>
            <person name="Van de Peer Y."/>
            <person name="Liu Z.J."/>
        </authorList>
    </citation>
    <scope>NUCLEOTIDE SEQUENCE</scope>
    <source>
        <strain evidence="5">CP</strain>
    </source>
</reference>
<dbReference type="Gene3D" id="1.10.520.10">
    <property type="match status" value="1"/>
</dbReference>
<organism evidence="5 6">
    <name type="scientific">Acorus calamus</name>
    <name type="common">Sweet flag</name>
    <dbReference type="NCBI Taxonomy" id="4465"/>
    <lineage>
        <taxon>Eukaryota</taxon>
        <taxon>Viridiplantae</taxon>
        <taxon>Streptophyta</taxon>
        <taxon>Embryophyta</taxon>
        <taxon>Tracheophyta</taxon>
        <taxon>Spermatophyta</taxon>
        <taxon>Magnoliopsida</taxon>
        <taxon>Liliopsida</taxon>
        <taxon>Acoraceae</taxon>
        <taxon>Acorus</taxon>
    </lineage>
</organism>
<dbReference type="GO" id="GO:0020037">
    <property type="term" value="F:heme binding"/>
    <property type="evidence" value="ECO:0007669"/>
    <property type="project" value="InterPro"/>
</dbReference>
<feature type="region of interest" description="Disordered" evidence="3">
    <location>
        <begin position="43"/>
        <end position="67"/>
    </location>
</feature>
<feature type="domain" description="Plant heme peroxidase family profile" evidence="4">
    <location>
        <begin position="1"/>
        <end position="67"/>
    </location>
</feature>
<proteinExistence type="inferred from homology"/>
<name>A0AAV9EMI1_ACOCL</name>
<sequence length="67" mass="7367">MIEAKCPHTVSCSDILAFAARDSAAILSGWRHQLLRSFGTPRRYGLQSKRCPPEPPTSDPQCPTITV</sequence>
<evidence type="ECO:0000256" key="1">
    <source>
        <dbReference type="ARBA" id="ARBA00022837"/>
    </source>
</evidence>
<dbReference type="InterPro" id="IPR002016">
    <property type="entry name" value="Haem_peroxidase"/>
</dbReference>
<evidence type="ECO:0000259" key="4">
    <source>
        <dbReference type="PROSITE" id="PS50873"/>
    </source>
</evidence>
<keyword evidence="6" id="KW-1185">Reference proteome</keyword>